<dbReference type="Pfam" id="PF04773">
    <property type="entry name" value="FecR"/>
    <property type="match status" value="1"/>
</dbReference>
<feature type="domain" description="Protein FecR C-terminal" evidence="3">
    <location>
        <begin position="260"/>
        <end position="327"/>
    </location>
</feature>
<dbReference type="EMBL" id="WNCR01000001">
    <property type="protein sequence ID" value="MTU28296.1"/>
    <property type="molecule type" value="Genomic_DNA"/>
</dbReference>
<evidence type="ECO:0000256" key="1">
    <source>
        <dbReference type="SAM" id="Phobius"/>
    </source>
</evidence>
<dbReference type="InterPro" id="IPR012373">
    <property type="entry name" value="Ferrdict_sens_TM"/>
</dbReference>
<comment type="caution">
    <text evidence="4">The sequence shown here is derived from an EMBL/GenBank/DDBJ whole genome shotgun (WGS) entry which is preliminary data.</text>
</comment>
<dbReference type="Proteomes" id="UP000437446">
    <property type="component" value="Unassembled WGS sequence"/>
</dbReference>
<dbReference type="GO" id="GO:0016989">
    <property type="term" value="F:sigma factor antagonist activity"/>
    <property type="evidence" value="ECO:0007669"/>
    <property type="project" value="TreeGrafter"/>
</dbReference>
<dbReference type="InterPro" id="IPR006860">
    <property type="entry name" value="FecR"/>
</dbReference>
<reference evidence="4 5" key="1">
    <citation type="journal article" date="2019" name="Nat. Med.">
        <title>A library of human gut bacterial isolates paired with longitudinal multiomics data enables mechanistic microbiome research.</title>
        <authorList>
            <person name="Poyet M."/>
            <person name="Groussin M."/>
            <person name="Gibbons S.M."/>
            <person name="Avila-Pacheco J."/>
            <person name="Jiang X."/>
            <person name="Kearney S.M."/>
            <person name="Perrotta A.R."/>
            <person name="Berdy B."/>
            <person name="Zhao S."/>
            <person name="Lieberman T.D."/>
            <person name="Swanson P.K."/>
            <person name="Smith M."/>
            <person name="Roesemann S."/>
            <person name="Alexander J.E."/>
            <person name="Rich S.A."/>
            <person name="Livny J."/>
            <person name="Vlamakis H."/>
            <person name="Clish C."/>
            <person name="Bullock K."/>
            <person name="Deik A."/>
            <person name="Scott J."/>
            <person name="Pierce K.A."/>
            <person name="Xavier R.J."/>
            <person name="Alm E.J."/>
        </authorList>
    </citation>
    <scope>NUCLEOTIDE SEQUENCE [LARGE SCALE GENOMIC DNA]</scope>
    <source>
        <strain evidence="4 5">BIOML-A25</strain>
    </source>
</reference>
<dbReference type="FunFam" id="2.60.120.1440:FF:000001">
    <property type="entry name" value="Putative anti-sigma factor"/>
    <property type="match status" value="1"/>
</dbReference>
<dbReference type="InterPro" id="IPR032508">
    <property type="entry name" value="FecR_C"/>
</dbReference>
<keyword evidence="1" id="KW-0812">Transmembrane</keyword>
<dbReference type="Gene3D" id="3.55.50.30">
    <property type="match status" value="1"/>
</dbReference>
<feature type="domain" description="FecR protein" evidence="2">
    <location>
        <begin position="122"/>
        <end position="215"/>
    </location>
</feature>
<dbReference type="RefSeq" id="WP_129943318.1">
    <property type="nucleotide sequence ID" value="NZ_RCYQ01000004.1"/>
</dbReference>
<keyword evidence="1" id="KW-0472">Membrane</keyword>
<feature type="transmembrane region" description="Helical" evidence="1">
    <location>
        <begin position="81"/>
        <end position="101"/>
    </location>
</feature>
<accession>A0A7K1HB31</accession>
<sequence length="330" mass="37648">MNDIILKYLQGNASEKEKELLLVWLRADEENKKTFSEIRDQWLESDAAPVSDPELVKRAFKRFTTGIEAKERARRQRRLSYYMKVAASVAILLVCSLGGYFTGQNQLFDSSIEEQLIMNRVIMGKGSKGSVTLPDGTTAWLNANSMLIYPEQFSDNKRSVKLEGEGYFEVVRNEKAPFFVETDGMIVNVLGTHFNVKNYENKETIETTLLSGEVEVFLSGMSKGIILKPNQRISCNRQSGTYNLAEVDASDYIIWIGDKLVCTNEKLSTILHRMKHWYNMEIECKKGVSLDHRLSLTIRKESPEEILKLLTLISPIRYTIEGDKIIISPK</sequence>
<dbReference type="PIRSF" id="PIRSF018266">
    <property type="entry name" value="FecR"/>
    <property type="match status" value="1"/>
</dbReference>
<protein>
    <submittedName>
        <fullName evidence="4">DUF4974 domain-containing protein</fullName>
    </submittedName>
</protein>
<name>A0A7K1HB31_9BACT</name>
<evidence type="ECO:0000259" key="2">
    <source>
        <dbReference type="Pfam" id="PF04773"/>
    </source>
</evidence>
<proteinExistence type="predicted"/>
<dbReference type="Pfam" id="PF16344">
    <property type="entry name" value="FecR_C"/>
    <property type="match status" value="1"/>
</dbReference>
<dbReference type="AlphaFoldDB" id="A0A7K1HB31"/>
<gene>
    <name evidence="4" type="ORF">GMD66_03475</name>
</gene>
<dbReference type="PANTHER" id="PTHR30273:SF2">
    <property type="entry name" value="PROTEIN FECR"/>
    <property type="match status" value="1"/>
</dbReference>
<organism evidence="4 5">
    <name type="scientific">Parabacteroides merdae</name>
    <dbReference type="NCBI Taxonomy" id="46503"/>
    <lineage>
        <taxon>Bacteria</taxon>
        <taxon>Pseudomonadati</taxon>
        <taxon>Bacteroidota</taxon>
        <taxon>Bacteroidia</taxon>
        <taxon>Bacteroidales</taxon>
        <taxon>Tannerellaceae</taxon>
        <taxon>Parabacteroides</taxon>
    </lineage>
</organism>
<dbReference type="PANTHER" id="PTHR30273">
    <property type="entry name" value="PERIPLASMIC SIGNAL SENSOR AND SIGMA FACTOR ACTIVATOR FECR-RELATED"/>
    <property type="match status" value="1"/>
</dbReference>
<keyword evidence="1" id="KW-1133">Transmembrane helix</keyword>
<evidence type="ECO:0000313" key="5">
    <source>
        <dbReference type="Proteomes" id="UP000437446"/>
    </source>
</evidence>
<evidence type="ECO:0000259" key="3">
    <source>
        <dbReference type="Pfam" id="PF16344"/>
    </source>
</evidence>
<evidence type="ECO:0000313" key="4">
    <source>
        <dbReference type="EMBL" id="MTU28296.1"/>
    </source>
</evidence>
<dbReference type="Gene3D" id="2.60.120.1440">
    <property type="match status" value="1"/>
</dbReference>